<proteinExistence type="predicted"/>
<evidence type="ECO:0000313" key="1">
    <source>
        <dbReference type="EMBL" id="QBJ02802.1"/>
    </source>
</evidence>
<accession>A0A481W532</accession>
<evidence type="ECO:0000313" key="2">
    <source>
        <dbReference type="Proteomes" id="UP000294134"/>
    </source>
</evidence>
<dbReference type="Proteomes" id="UP000294134">
    <property type="component" value="Segment"/>
</dbReference>
<organism evidence="1 2">
    <name type="scientific">Pseudomonas phage Psa21</name>
    <dbReference type="NCBI Taxonomy" id="2530023"/>
    <lineage>
        <taxon>Viruses</taxon>
        <taxon>Duplodnaviria</taxon>
        <taxon>Heunggongvirae</taxon>
        <taxon>Uroviricota</taxon>
        <taxon>Caudoviricetes</taxon>
        <taxon>Chimalliviridae</taxon>
        <taxon>Tepukevirus</taxon>
        <taxon>Tepukevirus Psa21</taxon>
    </lineage>
</organism>
<dbReference type="EMBL" id="MK552327">
    <property type="protein sequence ID" value="QBJ02802.1"/>
    <property type="molecule type" value="Genomic_DNA"/>
</dbReference>
<reference evidence="1 2" key="1">
    <citation type="submission" date="2019-02" db="EMBL/GenBank/DDBJ databases">
        <authorList>
            <person name="Frampton R.A."/>
            <person name="Wojtus J.K."/>
            <person name="Fineran P.C."/>
            <person name="Hendrickson H.L."/>
        </authorList>
    </citation>
    <scope>NUCLEOTIDE SEQUENCE [LARGE SCALE GENOMIC DNA]</scope>
</reference>
<sequence>MKPASNEDRELFIAHTAGWIKDFQKQVTEGKLTERELACFNQGLDMGVGILLSLTDSREDNKALYRITNTEGEFIPFYADNHPSGFIKEADGNFKSEEGLIVAIQNWDINKINS</sequence>
<protein>
    <submittedName>
        <fullName evidence="1">Uncharacterized protein</fullName>
    </submittedName>
</protein>
<name>A0A481W532_9CAUD</name>
<gene>
    <name evidence="1" type="ORF">PSA21_276</name>
</gene>
<keyword evidence="2" id="KW-1185">Reference proteome</keyword>